<name>A0A0R3Q9L5_9BILA</name>
<evidence type="ECO:0000313" key="1">
    <source>
        <dbReference type="WBParaSite" id="BTMF_0000302301-mRNA-1"/>
    </source>
</evidence>
<proteinExistence type="predicted"/>
<sequence>MSSAFSEVLMSNSHCCCCICLSKFWSHFMDCLSGLDRKKIWKNENQTKSAIQFLEFHSLTLRTFFQTTTNHCE</sequence>
<accession>A0A0R3Q9L5</accession>
<reference evidence="1" key="1">
    <citation type="submission" date="2017-02" db="UniProtKB">
        <authorList>
            <consortium name="WormBaseParasite"/>
        </authorList>
    </citation>
    <scope>IDENTIFICATION</scope>
</reference>
<organism evidence="1">
    <name type="scientific">Brugia timori</name>
    <dbReference type="NCBI Taxonomy" id="42155"/>
    <lineage>
        <taxon>Eukaryota</taxon>
        <taxon>Metazoa</taxon>
        <taxon>Ecdysozoa</taxon>
        <taxon>Nematoda</taxon>
        <taxon>Chromadorea</taxon>
        <taxon>Rhabditida</taxon>
        <taxon>Spirurina</taxon>
        <taxon>Spiruromorpha</taxon>
        <taxon>Filarioidea</taxon>
        <taxon>Onchocercidae</taxon>
        <taxon>Brugia</taxon>
    </lineage>
</organism>
<dbReference type="AlphaFoldDB" id="A0A0R3Q9L5"/>
<protein>
    <submittedName>
        <fullName evidence="1">Ovule protein</fullName>
    </submittedName>
</protein>
<dbReference type="WBParaSite" id="BTMF_0000302301-mRNA-1">
    <property type="protein sequence ID" value="BTMF_0000302301-mRNA-1"/>
    <property type="gene ID" value="BTMF_0000302301"/>
</dbReference>